<protein>
    <submittedName>
        <fullName evidence="1">Uncharacterized protein</fullName>
    </submittedName>
</protein>
<comment type="caution">
    <text evidence="1">The sequence shown here is derived from an EMBL/GenBank/DDBJ whole genome shotgun (WGS) entry which is preliminary data.</text>
</comment>
<reference evidence="2" key="1">
    <citation type="journal article" date="2019" name="Int. J. Syst. Evol. Microbiol.">
        <title>The Global Catalogue of Microorganisms (GCM) 10K type strain sequencing project: providing services to taxonomists for standard genome sequencing and annotation.</title>
        <authorList>
            <consortium name="The Broad Institute Genomics Platform"/>
            <consortium name="The Broad Institute Genome Sequencing Center for Infectious Disease"/>
            <person name="Wu L."/>
            <person name="Ma J."/>
        </authorList>
    </citation>
    <scope>NUCLEOTIDE SEQUENCE [LARGE SCALE GENOMIC DNA]</scope>
    <source>
        <strain evidence="2">CCUG 46385</strain>
    </source>
</reference>
<keyword evidence="2" id="KW-1185">Reference proteome</keyword>
<name>A0ABV9QRR0_9FIRM</name>
<accession>A0ABV9QRR0</accession>
<dbReference type="EMBL" id="JBHSHL010000038">
    <property type="protein sequence ID" value="MFC4805184.1"/>
    <property type="molecule type" value="Genomic_DNA"/>
</dbReference>
<proteinExistence type="predicted"/>
<evidence type="ECO:0000313" key="2">
    <source>
        <dbReference type="Proteomes" id="UP001595916"/>
    </source>
</evidence>
<dbReference type="Proteomes" id="UP001595916">
    <property type="component" value="Unassembled WGS sequence"/>
</dbReference>
<evidence type="ECO:0000313" key="1">
    <source>
        <dbReference type="EMBL" id="MFC4805184.1"/>
    </source>
</evidence>
<gene>
    <name evidence="1" type="ORF">ACFO4R_08820</name>
</gene>
<sequence>MMKYCYIYGDSAEHLYLGRESILNIKLCPHCNMVLNREEVILQAADTVKWRKKKFFVTTYDGVSIASQRFYELYQEYQMRGIEFIPFKKALDYYICRFINTVAFDLERAKQVRVEYEGKITYGVVDNGICPTCKRSKGHHHPWPYRIIESDEQKLQANTFYRSDIEFAENNAQHPLIWATEDIIEVFTQKKCGIFYKNVEGNFGKGDCGK</sequence>
<organism evidence="1 2">
    <name type="scientific">Filifactor villosus</name>
    <dbReference type="NCBI Taxonomy" id="29374"/>
    <lineage>
        <taxon>Bacteria</taxon>
        <taxon>Bacillati</taxon>
        <taxon>Bacillota</taxon>
        <taxon>Clostridia</taxon>
        <taxon>Peptostreptococcales</taxon>
        <taxon>Filifactoraceae</taxon>
        <taxon>Filifactor</taxon>
    </lineage>
</organism>